<dbReference type="AlphaFoldDB" id="A0A4D9DQC1"/>
<proteinExistence type="predicted"/>
<name>A0A4D9DQC1_9SAUR</name>
<evidence type="ECO:0000313" key="1">
    <source>
        <dbReference type="EMBL" id="TFJ99730.1"/>
    </source>
</evidence>
<reference evidence="1 2" key="1">
    <citation type="submission" date="2019-04" db="EMBL/GenBank/DDBJ databases">
        <title>Draft genome of the big-headed turtle Platysternon megacephalum.</title>
        <authorList>
            <person name="Gong S."/>
        </authorList>
    </citation>
    <scope>NUCLEOTIDE SEQUENCE [LARGE SCALE GENOMIC DNA]</scope>
    <source>
        <strain evidence="1">DO16091913</strain>
        <tissue evidence="1">Muscle</tissue>
    </source>
</reference>
<evidence type="ECO:0000313" key="2">
    <source>
        <dbReference type="Proteomes" id="UP000297703"/>
    </source>
</evidence>
<organism evidence="1 2">
    <name type="scientific">Platysternon megacephalum</name>
    <name type="common">big-headed turtle</name>
    <dbReference type="NCBI Taxonomy" id="55544"/>
    <lineage>
        <taxon>Eukaryota</taxon>
        <taxon>Metazoa</taxon>
        <taxon>Chordata</taxon>
        <taxon>Craniata</taxon>
        <taxon>Vertebrata</taxon>
        <taxon>Euteleostomi</taxon>
        <taxon>Archelosauria</taxon>
        <taxon>Testudinata</taxon>
        <taxon>Testudines</taxon>
        <taxon>Cryptodira</taxon>
        <taxon>Durocryptodira</taxon>
        <taxon>Testudinoidea</taxon>
        <taxon>Platysternidae</taxon>
        <taxon>Platysternon</taxon>
    </lineage>
</organism>
<reference evidence="1 2" key="2">
    <citation type="submission" date="2019-04" db="EMBL/GenBank/DDBJ databases">
        <title>The genome sequence of big-headed turtle.</title>
        <authorList>
            <person name="Gong S."/>
        </authorList>
    </citation>
    <scope>NUCLEOTIDE SEQUENCE [LARGE SCALE GENOMIC DNA]</scope>
    <source>
        <strain evidence="1">DO16091913</strain>
        <tissue evidence="1">Muscle</tissue>
    </source>
</reference>
<keyword evidence="1" id="KW-0675">Receptor</keyword>
<accession>A0A4D9DQC1</accession>
<comment type="caution">
    <text evidence="1">The sequence shown here is derived from an EMBL/GenBank/DDBJ whole genome shotgun (WGS) entry which is preliminary data.</text>
</comment>
<sequence>MKRAGRDYTLVKKRTRNKLALQKGKLNINRLERRKIGTVNQWNELPRETVDSVLLERLSPIADTGAQPAVCCLDIPPCRKGVLNTSPKPADLGKPSWCCRAMDQLLQRHQGVGFNAAPLVQLTGCWNTSAAPQSLPLAHALH</sequence>
<dbReference type="Proteomes" id="UP000297703">
    <property type="component" value="Unassembled WGS sequence"/>
</dbReference>
<protein>
    <submittedName>
        <fullName evidence="1">Fc receptor-like protein 3</fullName>
    </submittedName>
</protein>
<keyword evidence="2" id="KW-1185">Reference proteome</keyword>
<dbReference type="EMBL" id="QXTE01000309">
    <property type="protein sequence ID" value="TFJ99730.1"/>
    <property type="molecule type" value="Genomic_DNA"/>
</dbReference>
<gene>
    <name evidence="1" type="ORF">DR999_PMT18212</name>
</gene>